<evidence type="ECO:0000259" key="2">
    <source>
        <dbReference type="Pfam" id="PF07589"/>
    </source>
</evidence>
<keyword evidence="4" id="KW-1185">Reference proteome</keyword>
<dbReference type="InterPro" id="IPR013424">
    <property type="entry name" value="Ice-binding_C"/>
</dbReference>
<evidence type="ECO:0000313" key="4">
    <source>
        <dbReference type="Proteomes" id="UP001524569"/>
    </source>
</evidence>
<sequence length="348" mass="35653">MKTSKLAAIISTLLLGGLTATSAQAVPVASAQSIVAFENFKIFKADGTTQLDAATDFDVLTVNSSQRTTAFVGLASDTDTASSSTGETLAINSSVGVIQPASLNADITGNTAASPTDFKVVSLPITGGNFSATGSNEIGAPILNFEGLAATSASLHNASYASLDSTTGTAGTNSTSKLTAEFTFVPTTDGELVFSFDAGTYLAAYLTAGADQRSNAGFSITFTLVETNGPGDGLFQVNPFINPWVNALGNYVFNNGVTDDAPGDGIVRTRNTNAAVNPDGTLVTTNQIIRTQALTAGVSYNLFAEITTSADVELRTVPEPQSLALLGIGLLGFAASSSRKMRRQSIAA</sequence>
<dbReference type="InterPro" id="IPR048213">
    <property type="entry name" value="EDSA_1-like"/>
</dbReference>
<dbReference type="EMBL" id="JANIBM010000003">
    <property type="protein sequence ID" value="MCQ8180344.1"/>
    <property type="molecule type" value="Genomic_DNA"/>
</dbReference>
<name>A0ABT1UDN8_9GAMM</name>
<dbReference type="RefSeq" id="WP_256609717.1">
    <property type="nucleotide sequence ID" value="NZ_JANIBM010000003.1"/>
</dbReference>
<accession>A0ABT1UDN8</accession>
<gene>
    <name evidence="3" type="ORF">NP603_04420</name>
</gene>
<feature type="chain" id="PRO_5045170149" evidence="1">
    <location>
        <begin position="26"/>
        <end position="348"/>
    </location>
</feature>
<dbReference type="Proteomes" id="UP001524569">
    <property type="component" value="Unassembled WGS sequence"/>
</dbReference>
<feature type="signal peptide" evidence="1">
    <location>
        <begin position="1"/>
        <end position="25"/>
    </location>
</feature>
<dbReference type="NCBIfam" id="TIGR02595">
    <property type="entry name" value="PEP_CTERM"/>
    <property type="match status" value="1"/>
</dbReference>
<reference evidence="3 4" key="1">
    <citation type="submission" date="2022-07" db="EMBL/GenBank/DDBJ databases">
        <title>Methylomonas rivi sp. nov., Methylomonas rosea sp. nov., Methylomonas aureus sp. nov. and Methylomonas subterranea sp. nov., four novel methanotrophs isolated from a freshwater creek and the deep terrestrial subsurface.</title>
        <authorList>
            <person name="Abin C."/>
            <person name="Sankaranarayanan K."/>
            <person name="Garner C."/>
            <person name="Sindelar R."/>
            <person name="Kotary K."/>
            <person name="Garner R."/>
            <person name="Barclay S."/>
            <person name="Lawson P."/>
            <person name="Krumholz L."/>
        </authorList>
    </citation>
    <scope>NUCLEOTIDE SEQUENCE [LARGE SCALE GENOMIC DNA]</scope>
    <source>
        <strain evidence="3 4">SURF-1</strain>
    </source>
</reference>
<evidence type="ECO:0000256" key="1">
    <source>
        <dbReference type="SAM" id="SignalP"/>
    </source>
</evidence>
<feature type="domain" description="Ice-binding protein C-terminal" evidence="2">
    <location>
        <begin position="316"/>
        <end position="340"/>
    </location>
</feature>
<keyword evidence="1" id="KW-0732">Signal</keyword>
<comment type="caution">
    <text evidence="3">The sequence shown here is derived from an EMBL/GenBank/DDBJ whole genome shotgun (WGS) entry which is preliminary data.</text>
</comment>
<evidence type="ECO:0000313" key="3">
    <source>
        <dbReference type="EMBL" id="MCQ8180344.1"/>
    </source>
</evidence>
<dbReference type="NCBIfam" id="NF041538">
    <property type="entry name" value="PEP_EDSA_1"/>
    <property type="match status" value="1"/>
</dbReference>
<protein>
    <submittedName>
        <fullName evidence="3">PEP-CTERM sorting domain-containing protein</fullName>
    </submittedName>
</protein>
<dbReference type="Pfam" id="PF07589">
    <property type="entry name" value="PEP-CTERM"/>
    <property type="match status" value="1"/>
</dbReference>
<organism evidence="3 4">
    <name type="scientific">Methylomonas aurea</name>
    <dbReference type="NCBI Taxonomy" id="2952224"/>
    <lineage>
        <taxon>Bacteria</taxon>
        <taxon>Pseudomonadati</taxon>
        <taxon>Pseudomonadota</taxon>
        <taxon>Gammaproteobacteria</taxon>
        <taxon>Methylococcales</taxon>
        <taxon>Methylococcaceae</taxon>
        <taxon>Methylomonas</taxon>
    </lineage>
</organism>
<proteinExistence type="predicted"/>